<name>T1X618_VARPD</name>
<evidence type="ECO:0000313" key="2">
    <source>
        <dbReference type="Proteomes" id="UP000016223"/>
    </source>
</evidence>
<gene>
    <name evidence="1" type="ORF">VAPA_1c06540</name>
</gene>
<sequence length="136" mass="14772">MDQTPTQRPPHDSGSQDTAARQFCDVVDGCQILSPAKFIKIMGLALDSFANNAHVHRSTVIHAPVTESIQSYIRTSLQVLAAVAAVSDGDLHDAIFQYRNEPLAPFNYKTAESLVAEGRAADVLNLLESFREGFVG</sequence>
<evidence type="ECO:0008006" key="3">
    <source>
        <dbReference type="Google" id="ProtNLM"/>
    </source>
</evidence>
<proteinExistence type="predicted"/>
<accession>T1X618</accession>
<dbReference type="RefSeq" id="WP_021005342.1">
    <property type="nucleotide sequence ID" value="NC_022247.1"/>
</dbReference>
<dbReference type="PATRIC" id="fig|1246301.3.peg.673"/>
<organism evidence="1 2">
    <name type="scientific">Variovorax paradoxus B4</name>
    <dbReference type="NCBI Taxonomy" id="1246301"/>
    <lineage>
        <taxon>Bacteria</taxon>
        <taxon>Pseudomonadati</taxon>
        <taxon>Pseudomonadota</taxon>
        <taxon>Betaproteobacteria</taxon>
        <taxon>Burkholderiales</taxon>
        <taxon>Comamonadaceae</taxon>
        <taxon>Variovorax</taxon>
    </lineage>
</organism>
<evidence type="ECO:0000313" key="1">
    <source>
        <dbReference type="EMBL" id="AGU47784.1"/>
    </source>
</evidence>
<reference evidence="1 2" key="1">
    <citation type="submission" date="2012-10" db="EMBL/GenBank/DDBJ databases">
        <title>Genome sequence of Variovorax paradoxus B4.</title>
        <authorList>
            <person name="Schuldes J."/>
            <person name="Brandt U."/>
            <person name="Hiessl S."/>
            <person name="Wuebbeler J.H."/>
            <person name="Thuermer A."/>
            <person name="Steinbuechel A."/>
            <person name="Daniel R."/>
        </authorList>
    </citation>
    <scope>NUCLEOTIDE SEQUENCE [LARGE SCALE GENOMIC DNA]</scope>
    <source>
        <strain evidence="1 2">B4</strain>
    </source>
</reference>
<dbReference type="OrthoDB" id="8755366at2"/>
<protein>
    <recommendedName>
        <fullName evidence="3">Antitoxin Xre/MbcA/ParS-like toxin-binding domain-containing protein</fullName>
    </recommendedName>
</protein>
<dbReference type="EMBL" id="CP003911">
    <property type="protein sequence ID" value="AGU47784.1"/>
    <property type="molecule type" value="Genomic_DNA"/>
</dbReference>
<dbReference type="KEGG" id="vpd:VAPA_1c06540"/>
<dbReference type="Proteomes" id="UP000016223">
    <property type="component" value="Chromosome 1"/>
</dbReference>
<dbReference type="HOGENOM" id="CLU_135057_1_0_4"/>
<dbReference type="AlphaFoldDB" id="T1X618"/>